<comment type="similarity">
    <text evidence="1 6">Belongs to the polypeptide deformylase family.</text>
</comment>
<organism evidence="7 8">
    <name type="scientific">Sulfuritalea hydrogenivorans sk43H</name>
    <dbReference type="NCBI Taxonomy" id="1223802"/>
    <lineage>
        <taxon>Bacteria</taxon>
        <taxon>Pseudomonadati</taxon>
        <taxon>Pseudomonadota</taxon>
        <taxon>Betaproteobacteria</taxon>
        <taxon>Nitrosomonadales</taxon>
        <taxon>Sterolibacteriaceae</taxon>
        <taxon>Sulfuritalea</taxon>
    </lineage>
</organism>
<dbReference type="CDD" id="cd00487">
    <property type="entry name" value="Pep_deformylase"/>
    <property type="match status" value="1"/>
</dbReference>
<dbReference type="STRING" id="1223802.SUTH_00118"/>
<evidence type="ECO:0000256" key="1">
    <source>
        <dbReference type="ARBA" id="ARBA00010759"/>
    </source>
</evidence>
<gene>
    <name evidence="6 7" type="primary">def</name>
    <name evidence="7" type="ORF">SUTH_00118</name>
</gene>
<dbReference type="AlphaFoldDB" id="W0SDX4"/>
<evidence type="ECO:0000256" key="6">
    <source>
        <dbReference type="HAMAP-Rule" id="MF_00163"/>
    </source>
</evidence>
<comment type="catalytic activity">
    <reaction evidence="6">
        <text>N-terminal N-formyl-L-methionyl-[peptide] + H2O = N-terminal L-methionyl-[peptide] + formate</text>
        <dbReference type="Rhea" id="RHEA:24420"/>
        <dbReference type="Rhea" id="RHEA-COMP:10639"/>
        <dbReference type="Rhea" id="RHEA-COMP:10640"/>
        <dbReference type="ChEBI" id="CHEBI:15377"/>
        <dbReference type="ChEBI" id="CHEBI:15740"/>
        <dbReference type="ChEBI" id="CHEBI:49298"/>
        <dbReference type="ChEBI" id="CHEBI:64731"/>
        <dbReference type="EC" id="3.5.1.88"/>
    </reaction>
</comment>
<feature type="active site" evidence="6">
    <location>
        <position position="159"/>
    </location>
</feature>
<keyword evidence="8" id="KW-1185">Reference proteome</keyword>
<dbReference type="SUPFAM" id="SSF56420">
    <property type="entry name" value="Peptide deformylase"/>
    <property type="match status" value="1"/>
</dbReference>
<dbReference type="FunFam" id="3.90.45.10:FF:000001">
    <property type="entry name" value="Peptide deformylase"/>
    <property type="match status" value="1"/>
</dbReference>
<dbReference type="PIRSF" id="PIRSF004749">
    <property type="entry name" value="Pep_def"/>
    <property type="match status" value="1"/>
</dbReference>
<dbReference type="HAMAP" id="MF_00163">
    <property type="entry name" value="Pep_deformylase"/>
    <property type="match status" value="1"/>
</dbReference>
<dbReference type="Pfam" id="PF01327">
    <property type="entry name" value="Pep_deformylase"/>
    <property type="match status" value="1"/>
</dbReference>
<keyword evidence="3 6" id="KW-0378">Hydrolase</keyword>
<dbReference type="NCBIfam" id="NF001159">
    <property type="entry name" value="PRK00150.1-3"/>
    <property type="match status" value="1"/>
</dbReference>
<dbReference type="Proteomes" id="UP000031637">
    <property type="component" value="Chromosome"/>
</dbReference>
<feature type="binding site" evidence="6">
    <location>
        <position position="158"/>
    </location>
    <ligand>
        <name>Fe cation</name>
        <dbReference type="ChEBI" id="CHEBI:24875"/>
    </ligand>
</feature>
<dbReference type="KEGG" id="shd:SUTH_00118"/>
<dbReference type="HOGENOM" id="CLU_061901_2_1_4"/>
<evidence type="ECO:0000256" key="5">
    <source>
        <dbReference type="ARBA" id="ARBA00023004"/>
    </source>
</evidence>
<accession>W0SDX4</accession>
<evidence type="ECO:0000256" key="2">
    <source>
        <dbReference type="ARBA" id="ARBA00022723"/>
    </source>
</evidence>
<dbReference type="Gene3D" id="3.90.45.10">
    <property type="entry name" value="Peptide deformylase"/>
    <property type="match status" value="1"/>
</dbReference>
<dbReference type="PANTHER" id="PTHR10458:SF21">
    <property type="entry name" value="PEPTIDE DEFORMYLASE"/>
    <property type="match status" value="1"/>
</dbReference>
<proteinExistence type="inferred from homology"/>
<evidence type="ECO:0000256" key="3">
    <source>
        <dbReference type="ARBA" id="ARBA00022801"/>
    </source>
</evidence>
<evidence type="ECO:0000313" key="8">
    <source>
        <dbReference type="Proteomes" id="UP000031637"/>
    </source>
</evidence>
<dbReference type="EMBL" id="AP012547">
    <property type="protein sequence ID" value="BAO27938.1"/>
    <property type="molecule type" value="Genomic_DNA"/>
</dbReference>
<reference evidence="7 8" key="1">
    <citation type="journal article" date="2014" name="Syst. Appl. Microbiol.">
        <title>Complete genomes of freshwater sulfur oxidizers Sulfuricella denitrificans skB26 and Sulfuritalea hydrogenivorans sk43H: genetic insights into the sulfur oxidation pathway of betaproteobacteria.</title>
        <authorList>
            <person name="Watanabe T."/>
            <person name="Kojima H."/>
            <person name="Fukui M."/>
        </authorList>
    </citation>
    <scope>NUCLEOTIDE SEQUENCE [LARGE SCALE GENOMIC DNA]</scope>
    <source>
        <strain evidence="7">DSM22779</strain>
    </source>
</reference>
<dbReference type="NCBIfam" id="TIGR00079">
    <property type="entry name" value="pept_deformyl"/>
    <property type="match status" value="1"/>
</dbReference>
<dbReference type="InterPro" id="IPR023635">
    <property type="entry name" value="Peptide_deformylase"/>
</dbReference>
<protein>
    <recommendedName>
        <fullName evidence="6">Peptide deformylase</fullName>
        <shortName evidence="6">PDF</shortName>
        <ecNumber evidence="6">3.5.1.88</ecNumber>
    </recommendedName>
    <alternativeName>
        <fullName evidence="6">Polypeptide deformylase</fullName>
    </alternativeName>
</protein>
<keyword evidence="4 6" id="KW-0648">Protein biosynthesis</keyword>
<keyword evidence="5 6" id="KW-0408">Iron</keyword>
<dbReference type="EC" id="3.5.1.88" evidence="6"/>
<comment type="function">
    <text evidence="6">Removes the formyl group from the N-terminal Met of newly synthesized proteins. Requires at least a dipeptide for an efficient rate of reaction. N-terminal L-methionine is a prerequisite for activity but the enzyme has broad specificity at other positions.</text>
</comment>
<sequence>MANHPGIGLILPDNYPSINSFKSGFMALLPILRYPDPRLHKKAALVANVDARIRQLAADMAETMYAAPGIGLAASQVDQHVRLIVIDISEDKSQLQTFINPELLEKSGECEGEEGCLSLPGIYETVARASHVKVRALGLDGKAFELEADGLLAVCIQHEMDHLEGKVFVDYLSRLKRERIKSKLVKQARETF</sequence>
<name>W0SDX4_9PROT</name>
<dbReference type="InterPro" id="IPR036821">
    <property type="entry name" value="Peptide_deformylase_sf"/>
</dbReference>
<feature type="binding site" evidence="6">
    <location>
        <position position="162"/>
    </location>
    <ligand>
        <name>Fe cation</name>
        <dbReference type="ChEBI" id="CHEBI:24875"/>
    </ligand>
</feature>
<dbReference type="PRINTS" id="PR01576">
    <property type="entry name" value="PDEFORMYLASE"/>
</dbReference>
<dbReference type="GO" id="GO:0042586">
    <property type="term" value="F:peptide deformylase activity"/>
    <property type="evidence" value="ECO:0007669"/>
    <property type="project" value="UniProtKB-UniRule"/>
</dbReference>
<dbReference type="PANTHER" id="PTHR10458">
    <property type="entry name" value="PEPTIDE DEFORMYLASE"/>
    <property type="match status" value="1"/>
</dbReference>
<feature type="binding site" evidence="6">
    <location>
        <position position="116"/>
    </location>
    <ligand>
        <name>Fe cation</name>
        <dbReference type="ChEBI" id="CHEBI:24875"/>
    </ligand>
</feature>
<keyword evidence="2 6" id="KW-0479">Metal-binding</keyword>
<dbReference type="GO" id="GO:0006412">
    <property type="term" value="P:translation"/>
    <property type="evidence" value="ECO:0007669"/>
    <property type="project" value="UniProtKB-UniRule"/>
</dbReference>
<evidence type="ECO:0000256" key="4">
    <source>
        <dbReference type="ARBA" id="ARBA00022917"/>
    </source>
</evidence>
<comment type="cofactor">
    <cofactor evidence="6">
        <name>Fe(2+)</name>
        <dbReference type="ChEBI" id="CHEBI:29033"/>
    </cofactor>
    <text evidence="6">Binds 1 Fe(2+) ion.</text>
</comment>
<evidence type="ECO:0000313" key="7">
    <source>
        <dbReference type="EMBL" id="BAO27938.1"/>
    </source>
</evidence>
<dbReference type="GO" id="GO:0046872">
    <property type="term" value="F:metal ion binding"/>
    <property type="evidence" value="ECO:0007669"/>
    <property type="project" value="UniProtKB-KW"/>
</dbReference>